<sequence>MSARSIMASDDSTLVTDDRKAFGVQQVTQVQVNSDLRLLAEGSFADFKVVCGDREWKTHRAILQRCDYFNTMVSEQSSFLETSQNIIRIKEFESFEIDWLLRFIYAGTTSVVQVEDLKSQTVTGSFFETCVRLFTVGDFFCLPSLRKTAKSQMEERCSLSIPEAMPQDIQFLPDLVTGIRAAWSLDRNTGPIRRELIRLCWDLSQCLGAEPSLVKLLDDIPSFAQDLVKALLGCPVID</sequence>
<dbReference type="InterPro" id="IPR000210">
    <property type="entry name" value="BTB/POZ_dom"/>
</dbReference>
<dbReference type="AlphaFoldDB" id="A0A9W8YWD8"/>
<dbReference type="Gene3D" id="3.30.710.10">
    <property type="entry name" value="Potassium Channel Kv1.1, Chain A"/>
    <property type="match status" value="1"/>
</dbReference>
<dbReference type="PANTHER" id="PTHR24413">
    <property type="entry name" value="SPECKLE-TYPE POZ PROTEIN"/>
    <property type="match status" value="1"/>
</dbReference>
<dbReference type="OrthoDB" id="6359816at2759"/>
<dbReference type="Pfam" id="PF00651">
    <property type="entry name" value="BTB"/>
    <property type="match status" value="1"/>
</dbReference>
<evidence type="ECO:0000313" key="2">
    <source>
        <dbReference type="EMBL" id="KAJ4391664.1"/>
    </source>
</evidence>
<evidence type="ECO:0000259" key="1">
    <source>
        <dbReference type="PROSITE" id="PS50097"/>
    </source>
</evidence>
<accession>A0A9W8YWD8</accession>
<reference evidence="2" key="1">
    <citation type="submission" date="2022-10" db="EMBL/GenBank/DDBJ databases">
        <title>Tapping the CABI collections for fungal endophytes: first genome assemblies for Collariella, Neodidymelliopsis, Ascochyta clinopodiicola, Didymella pomorum, Didymosphaeria variabile, Neocosmospora piperis and Neocucurbitaria cava.</title>
        <authorList>
            <person name="Hill R."/>
        </authorList>
    </citation>
    <scope>NUCLEOTIDE SEQUENCE</scope>
    <source>
        <strain evidence="2">IMI 355082</strain>
    </source>
</reference>
<gene>
    <name evidence="2" type="ORF">N0V93_005283</name>
</gene>
<dbReference type="PROSITE" id="PS50097">
    <property type="entry name" value="BTB"/>
    <property type="match status" value="1"/>
</dbReference>
<organism evidence="2 3">
    <name type="scientific">Gnomoniopsis smithogilvyi</name>
    <dbReference type="NCBI Taxonomy" id="1191159"/>
    <lineage>
        <taxon>Eukaryota</taxon>
        <taxon>Fungi</taxon>
        <taxon>Dikarya</taxon>
        <taxon>Ascomycota</taxon>
        <taxon>Pezizomycotina</taxon>
        <taxon>Sordariomycetes</taxon>
        <taxon>Sordariomycetidae</taxon>
        <taxon>Diaporthales</taxon>
        <taxon>Gnomoniaceae</taxon>
        <taxon>Gnomoniopsis</taxon>
    </lineage>
</organism>
<keyword evidence="3" id="KW-1185">Reference proteome</keyword>
<comment type="caution">
    <text evidence="2">The sequence shown here is derived from an EMBL/GenBank/DDBJ whole genome shotgun (WGS) entry which is preliminary data.</text>
</comment>
<dbReference type="SMART" id="SM00225">
    <property type="entry name" value="BTB"/>
    <property type="match status" value="1"/>
</dbReference>
<dbReference type="SUPFAM" id="SSF54695">
    <property type="entry name" value="POZ domain"/>
    <property type="match status" value="1"/>
</dbReference>
<evidence type="ECO:0000313" key="3">
    <source>
        <dbReference type="Proteomes" id="UP001140453"/>
    </source>
</evidence>
<dbReference type="CDD" id="cd18186">
    <property type="entry name" value="BTB_POZ_ZBTB_KLHL-like"/>
    <property type="match status" value="1"/>
</dbReference>
<feature type="domain" description="BTB" evidence="1">
    <location>
        <begin position="45"/>
        <end position="113"/>
    </location>
</feature>
<dbReference type="EMBL" id="JAPEVB010000003">
    <property type="protein sequence ID" value="KAJ4391664.1"/>
    <property type="molecule type" value="Genomic_DNA"/>
</dbReference>
<protein>
    <recommendedName>
        <fullName evidence="1">BTB domain-containing protein</fullName>
    </recommendedName>
</protein>
<proteinExistence type="predicted"/>
<dbReference type="Proteomes" id="UP001140453">
    <property type="component" value="Unassembled WGS sequence"/>
</dbReference>
<dbReference type="InterPro" id="IPR011333">
    <property type="entry name" value="SKP1/BTB/POZ_sf"/>
</dbReference>
<name>A0A9W8YWD8_9PEZI</name>